<feature type="coiled-coil region" evidence="1">
    <location>
        <begin position="651"/>
        <end position="678"/>
    </location>
</feature>
<dbReference type="RefSeq" id="WP_379860832.1">
    <property type="nucleotide sequence ID" value="NZ_JBHMFC010000024.1"/>
</dbReference>
<evidence type="ECO:0008006" key="4">
    <source>
        <dbReference type="Google" id="ProtNLM"/>
    </source>
</evidence>
<reference evidence="2 3" key="1">
    <citation type="submission" date="2024-09" db="EMBL/GenBank/DDBJ databases">
        <authorList>
            <person name="Sun Q."/>
            <person name="Mori K."/>
        </authorList>
    </citation>
    <scope>NUCLEOTIDE SEQUENCE [LARGE SCALE GENOMIC DNA]</scope>
    <source>
        <strain evidence="2 3">CECT 8622</strain>
    </source>
</reference>
<evidence type="ECO:0000256" key="1">
    <source>
        <dbReference type="SAM" id="Coils"/>
    </source>
</evidence>
<dbReference type="EMBL" id="JBHMFC010000024">
    <property type="protein sequence ID" value="MFB9056639.1"/>
    <property type="molecule type" value="Genomic_DNA"/>
</dbReference>
<protein>
    <recommendedName>
        <fullName evidence="4">Outer membrane beta-barrel protein</fullName>
    </recommendedName>
</protein>
<sequence length="825" mass="93549">MKNLIITKILYIVLTLFFTLPVVAQDLENIGSRSVDKVKNSPLKINGAVSANGIYYSANTRSAREPFTYFLQGNINMSWLTFSMPLSYSFSSQGSDLDYQTPFKFNRLSIHPKYKWIQTHIGDVSMTFSPYTLNGHQFTGGGVELSPKGGFKISAMHGRLLKATEDSENQQTVPAFKRMGYGSRLAWEQDDYKIGVIGFYAKDDINSIATIPESKGVTPKENLVIGFDGEVKLAKNYTLNAEYASTAITQDLRANDLTEKGTGLAALFFKGKSSTEYFNAFKAGLNIQVDNMRVGLGYERIDPGYQTLGAYFFNNDFENITLNMSQTLFNSKLNLNFNIGYQRDNLDKRKAQETSRGVAAVNATLNVSEKIVITGSYSNFSTHTNESLNQFDDINDSDLTDEELEALNYKQLSQNANVNFNWVLANSEKNTQNVNFNYSLASSANEENGIIRVGQANNFHNGNAVYTIGFPTNELSVSTALNYNYSDIGRDDSNAYGGTLSVNKKFLDKKLNTTLGTTYNTNNNKDLVTNVLNFRANATWLVAEQHNFNVTAIQLFRNASNQQKLSEVTVTFGYVYAFDIGRPKLNFRRKIRERPTVPVVNPEKIAKVKEKKTKTFSFSYRKHTFTGEHDKITGEVTEILSTPDFKALKQVKSIVGNLSKLETELKAKENKADKSYKEAGIAYLKYLYEHKDYLNTYHELVFNGLKRLYQDAIPFDIILKEEYVDLLANINTLRLKGESVSESDLNYLKIKERKYQSHTWMQEQLKKLSYESVIDDKGSLKEFRAKNLSQIFAMLENKKSNDQVEVFLERQLADFYHKKSIEFLD</sequence>
<dbReference type="Proteomes" id="UP001589585">
    <property type="component" value="Unassembled WGS sequence"/>
</dbReference>
<gene>
    <name evidence="2" type="ORF">ACFFU9_07750</name>
</gene>
<proteinExistence type="predicted"/>
<dbReference type="SUPFAM" id="SSF56935">
    <property type="entry name" value="Porins"/>
    <property type="match status" value="1"/>
</dbReference>
<accession>A0ABV5FB71</accession>
<evidence type="ECO:0000313" key="3">
    <source>
        <dbReference type="Proteomes" id="UP001589585"/>
    </source>
</evidence>
<keyword evidence="3" id="KW-1185">Reference proteome</keyword>
<name>A0ABV5FB71_9FLAO</name>
<comment type="caution">
    <text evidence="2">The sequence shown here is derived from an EMBL/GenBank/DDBJ whole genome shotgun (WGS) entry which is preliminary data.</text>
</comment>
<keyword evidence="1" id="KW-0175">Coiled coil</keyword>
<organism evidence="2 3">
    <name type="scientific">Mariniflexile ostreae</name>
    <dbReference type="NCBI Taxonomy" id="1520892"/>
    <lineage>
        <taxon>Bacteria</taxon>
        <taxon>Pseudomonadati</taxon>
        <taxon>Bacteroidota</taxon>
        <taxon>Flavobacteriia</taxon>
        <taxon>Flavobacteriales</taxon>
        <taxon>Flavobacteriaceae</taxon>
        <taxon>Mariniflexile</taxon>
    </lineage>
</organism>
<evidence type="ECO:0000313" key="2">
    <source>
        <dbReference type="EMBL" id="MFB9056639.1"/>
    </source>
</evidence>